<dbReference type="InterPro" id="IPR003871">
    <property type="entry name" value="RFA1B/D_OB_1st"/>
</dbReference>
<accession>A0ABQ7XZ96</accession>
<reference evidence="2 3" key="1">
    <citation type="submission" date="2021-05" db="EMBL/GenBank/DDBJ databases">
        <title>Genome Assembly of Synthetic Allotetraploid Brassica napus Reveals Homoeologous Exchanges between Subgenomes.</title>
        <authorList>
            <person name="Davis J.T."/>
        </authorList>
    </citation>
    <scope>NUCLEOTIDE SEQUENCE [LARGE SCALE GENOMIC DNA]</scope>
    <source>
        <strain evidence="3">cv. Da-Ae</strain>
        <tissue evidence="2">Seedling</tissue>
    </source>
</reference>
<sequence>HINLSQTRRLQNNSHIMSSKKKLVYLDEIRPWKTTWLIETKVIHTWKPSNAGFGETLEIILFDEKGSKIDASWKKNYLLSLGSRTSVWQLVDTDLPLTFIKWVYKVHLHYSIRIHYSLVNFKSQMF</sequence>
<evidence type="ECO:0000313" key="3">
    <source>
        <dbReference type="Proteomes" id="UP000824890"/>
    </source>
</evidence>
<comment type="caution">
    <text evidence="2">The sequence shown here is derived from an EMBL/GenBank/DDBJ whole genome shotgun (WGS) entry which is preliminary data.</text>
</comment>
<feature type="domain" description="Replication protein A 70 kDa DNA-binding subunit B/D first OB fold" evidence="1">
    <location>
        <begin position="25"/>
        <end position="78"/>
    </location>
</feature>
<organism evidence="2 3">
    <name type="scientific">Brassica napus</name>
    <name type="common">Rape</name>
    <dbReference type="NCBI Taxonomy" id="3708"/>
    <lineage>
        <taxon>Eukaryota</taxon>
        <taxon>Viridiplantae</taxon>
        <taxon>Streptophyta</taxon>
        <taxon>Embryophyta</taxon>
        <taxon>Tracheophyta</taxon>
        <taxon>Spermatophyta</taxon>
        <taxon>Magnoliopsida</taxon>
        <taxon>eudicotyledons</taxon>
        <taxon>Gunneridae</taxon>
        <taxon>Pentapetalae</taxon>
        <taxon>rosids</taxon>
        <taxon>malvids</taxon>
        <taxon>Brassicales</taxon>
        <taxon>Brassicaceae</taxon>
        <taxon>Brassiceae</taxon>
        <taxon>Brassica</taxon>
    </lineage>
</organism>
<evidence type="ECO:0000313" key="2">
    <source>
        <dbReference type="EMBL" id="KAH0861245.1"/>
    </source>
</evidence>
<name>A0ABQ7XZ96_BRANA</name>
<protein>
    <recommendedName>
        <fullName evidence="1">Replication protein A 70 kDa DNA-binding subunit B/D first OB fold domain-containing protein</fullName>
    </recommendedName>
</protein>
<evidence type="ECO:0000259" key="1">
    <source>
        <dbReference type="Pfam" id="PF02721"/>
    </source>
</evidence>
<gene>
    <name evidence="2" type="ORF">HID58_089506</name>
</gene>
<dbReference type="Proteomes" id="UP000824890">
    <property type="component" value="Unassembled WGS sequence"/>
</dbReference>
<dbReference type="Pfam" id="PF02721">
    <property type="entry name" value="DUF223"/>
    <property type="match status" value="1"/>
</dbReference>
<keyword evidence="3" id="KW-1185">Reference proteome</keyword>
<proteinExistence type="predicted"/>
<feature type="non-terminal residue" evidence="2">
    <location>
        <position position="1"/>
    </location>
</feature>
<dbReference type="EMBL" id="JAGKQM010000019">
    <property type="protein sequence ID" value="KAH0861245.1"/>
    <property type="molecule type" value="Genomic_DNA"/>
</dbReference>